<dbReference type="RefSeq" id="XP_040696473.1">
    <property type="nucleotide sequence ID" value="XM_040840421.1"/>
</dbReference>
<gene>
    <name evidence="1" type="ORF">ASPSYDRAFT_121483</name>
</gene>
<dbReference type="AlphaFoldDB" id="A0A1L9SZT6"/>
<evidence type="ECO:0000313" key="1">
    <source>
        <dbReference type="EMBL" id="OJJ52667.1"/>
    </source>
</evidence>
<dbReference type="STRING" id="1036612.A0A1L9SZT6"/>
<dbReference type="GeneID" id="63756494"/>
<dbReference type="OrthoDB" id="4479239at2759"/>
<dbReference type="Proteomes" id="UP000184356">
    <property type="component" value="Unassembled WGS sequence"/>
</dbReference>
<sequence>MRFFRPVYDEAGEYICRFEDRSAQPTYHDTIVSEGLKSARGALKEGDRRMNCYLYRLPLHVRFRIYEELFKHDGSALEIGRLRHNRVANLAILSVSHTIYHEALIALYHSLSYRKLFIRTFGMYSASLLTRFPRPLPCCGNNQQNWVTYPCRSHKIGWHRRFGSIMLLLGSTDLRMALQRRWSFMEFISALKHDGPIHVYNLTIVASNNWRAANFDEGVLVKALFGGAFEFLGKLNFRGFTEEERDHLAKLIIGLKLPNVKMDRQKKKIE</sequence>
<proteinExistence type="predicted"/>
<keyword evidence="2" id="KW-1185">Reference proteome</keyword>
<accession>A0A1L9SZT6</accession>
<protein>
    <submittedName>
        <fullName evidence="1">Uncharacterized protein</fullName>
    </submittedName>
</protein>
<evidence type="ECO:0000313" key="2">
    <source>
        <dbReference type="Proteomes" id="UP000184356"/>
    </source>
</evidence>
<feature type="non-terminal residue" evidence="1">
    <location>
        <position position="270"/>
    </location>
</feature>
<dbReference type="VEuPathDB" id="FungiDB:ASPSYDRAFT_121483"/>
<organism evidence="1 2">
    <name type="scientific">Aspergillus sydowii CBS 593.65</name>
    <dbReference type="NCBI Taxonomy" id="1036612"/>
    <lineage>
        <taxon>Eukaryota</taxon>
        <taxon>Fungi</taxon>
        <taxon>Dikarya</taxon>
        <taxon>Ascomycota</taxon>
        <taxon>Pezizomycotina</taxon>
        <taxon>Eurotiomycetes</taxon>
        <taxon>Eurotiomycetidae</taxon>
        <taxon>Eurotiales</taxon>
        <taxon>Aspergillaceae</taxon>
        <taxon>Aspergillus</taxon>
        <taxon>Aspergillus subgen. Nidulantes</taxon>
    </lineage>
</organism>
<dbReference type="EMBL" id="KV878600">
    <property type="protein sequence ID" value="OJJ52667.1"/>
    <property type="molecule type" value="Genomic_DNA"/>
</dbReference>
<name>A0A1L9SZT6_9EURO</name>
<reference evidence="2" key="1">
    <citation type="journal article" date="2017" name="Genome Biol.">
        <title>Comparative genomics reveals high biological diversity and specific adaptations in the industrially and medically important fungal genus Aspergillus.</title>
        <authorList>
            <person name="de Vries R.P."/>
            <person name="Riley R."/>
            <person name="Wiebenga A."/>
            <person name="Aguilar-Osorio G."/>
            <person name="Amillis S."/>
            <person name="Uchima C.A."/>
            <person name="Anderluh G."/>
            <person name="Asadollahi M."/>
            <person name="Askin M."/>
            <person name="Barry K."/>
            <person name="Battaglia E."/>
            <person name="Bayram O."/>
            <person name="Benocci T."/>
            <person name="Braus-Stromeyer S.A."/>
            <person name="Caldana C."/>
            <person name="Canovas D."/>
            <person name="Cerqueira G.C."/>
            <person name="Chen F."/>
            <person name="Chen W."/>
            <person name="Choi C."/>
            <person name="Clum A."/>
            <person name="Dos Santos R.A."/>
            <person name="Damasio A.R."/>
            <person name="Diallinas G."/>
            <person name="Emri T."/>
            <person name="Fekete E."/>
            <person name="Flipphi M."/>
            <person name="Freyberg S."/>
            <person name="Gallo A."/>
            <person name="Gournas C."/>
            <person name="Habgood R."/>
            <person name="Hainaut M."/>
            <person name="Harispe M.L."/>
            <person name="Henrissat B."/>
            <person name="Hilden K.S."/>
            <person name="Hope R."/>
            <person name="Hossain A."/>
            <person name="Karabika E."/>
            <person name="Karaffa L."/>
            <person name="Karanyi Z."/>
            <person name="Krasevec N."/>
            <person name="Kuo A."/>
            <person name="Kusch H."/>
            <person name="LaButti K."/>
            <person name="Lagendijk E.L."/>
            <person name="Lapidus A."/>
            <person name="Levasseur A."/>
            <person name="Lindquist E."/>
            <person name="Lipzen A."/>
            <person name="Logrieco A.F."/>
            <person name="MacCabe A."/>
            <person name="Maekelae M.R."/>
            <person name="Malavazi I."/>
            <person name="Melin P."/>
            <person name="Meyer V."/>
            <person name="Mielnichuk N."/>
            <person name="Miskei M."/>
            <person name="Molnar A.P."/>
            <person name="Mule G."/>
            <person name="Ngan C.Y."/>
            <person name="Orejas M."/>
            <person name="Orosz E."/>
            <person name="Ouedraogo J.P."/>
            <person name="Overkamp K.M."/>
            <person name="Park H.-S."/>
            <person name="Perrone G."/>
            <person name="Piumi F."/>
            <person name="Punt P.J."/>
            <person name="Ram A.F."/>
            <person name="Ramon A."/>
            <person name="Rauscher S."/>
            <person name="Record E."/>
            <person name="Riano-Pachon D.M."/>
            <person name="Robert V."/>
            <person name="Roehrig J."/>
            <person name="Ruller R."/>
            <person name="Salamov A."/>
            <person name="Salih N.S."/>
            <person name="Samson R.A."/>
            <person name="Sandor E."/>
            <person name="Sanguinetti M."/>
            <person name="Schuetze T."/>
            <person name="Sepcic K."/>
            <person name="Shelest E."/>
            <person name="Sherlock G."/>
            <person name="Sophianopoulou V."/>
            <person name="Squina F.M."/>
            <person name="Sun H."/>
            <person name="Susca A."/>
            <person name="Todd R.B."/>
            <person name="Tsang A."/>
            <person name="Unkles S.E."/>
            <person name="van de Wiele N."/>
            <person name="van Rossen-Uffink D."/>
            <person name="Oliveira J.V."/>
            <person name="Vesth T.C."/>
            <person name="Visser J."/>
            <person name="Yu J.-H."/>
            <person name="Zhou M."/>
            <person name="Andersen M.R."/>
            <person name="Archer D.B."/>
            <person name="Baker S.E."/>
            <person name="Benoit I."/>
            <person name="Brakhage A.A."/>
            <person name="Braus G.H."/>
            <person name="Fischer R."/>
            <person name="Frisvad J.C."/>
            <person name="Goldman G.H."/>
            <person name="Houbraken J."/>
            <person name="Oakley B."/>
            <person name="Pocsi I."/>
            <person name="Scazzocchio C."/>
            <person name="Seiboth B."/>
            <person name="vanKuyk P.A."/>
            <person name="Wortman J."/>
            <person name="Dyer P.S."/>
            <person name="Grigoriev I.V."/>
        </authorList>
    </citation>
    <scope>NUCLEOTIDE SEQUENCE [LARGE SCALE GENOMIC DNA]</scope>
    <source>
        <strain evidence="2">CBS 593.65</strain>
    </source>
</reference>